<proteinExistence type="predicted"/>
<evidence type="ECO:0000313" key="2">
    <source>
        <dbReference type="Proteomes" id="UP001597063"/>
    </source>
</evidence>
<sequence length="231" mass="24135">MLAVAGVAAVAGGGAAIAVELNRSPSASQVRAAGQKELAERWRLMDAGEIFPARIESTEKTGGVATRVAVRVGIAPAASCAEGFDRKLANVLVAHGCRTVLRATYVDAGGTLATTLGIAVMPDTGRASAAEGDFGTRLGGDAVRERYGVRALAFAGTVVRDFDDSGRQDFWFGSNGTPYLFFRSSGWTTGRGGRVRPILADTFAFADTALNRVTQGFAVTDEPCDRKGVRC</sequence>
<reference evidence="2" key="1">
    <citation type="journal article" date="2019" name="Int. J. Syst. Evol. Microbiol.">
        <title>The Global Catalogue of Microorganisms (GCM) 10K type strain sequencing project: providing services to taxonomists for standard genome sequencing and annotation.</title>
        <authorList>
            <consortium name="The Broad Institute Genomics Platform"/>
            <consortium name="The Broad Institute Genome Sequencing Center for Infectious Disease"/>
            <person name="Wu L."/>
            <person name="Ma J."/>
        </authorList>
    </citation>
    <scope>NUCLEOTIDE SEQUENCE [LARGE SCALE GENOMIC DNA]</scope>
    <source>
        <strain evidence="2">JCM 9371</strain>
    </source>
</reference>
<name>A0ABW2Y2G7_9ACTN</name>
<dbReference type="Proteomes" id="UP001597063">
    <property type="component" value="Unassembled WGS sequence"/>
</dbReference>
<gene>
    <name evidence="1" type="ORF">ACFQZM_47935</name>
</gene>
<organism evidence="1 2">
    <name type="scientific">Actinomadura fibrosa</name>
    <dbReference type="NCBI Taxonomy" id="111802"/>
    <lineage>
        <taxon>Bacteria</taxon>
        <taxon>Bacillati</taxon>
        <taxon>Actinomycetota</taxon>
        <taxon>Actinomycetes</taxon>
        <taxon>Streptosporangiales</taxon>
        <taxon>Thermomonosporaceae</taxon>
        <taxon>Actinomadura</taxon>
    </lineage>
</organism>
<protein>
    <submittedName>
        <fullName evidence="1">Uncharacterized protein</fullName>
    </submittedName>
</protein>
<dbReference type="EMBL" id="JBHTGP010000038">
    <property type="protein sequence ID" value="MFD0692292.1"/>
    <property type="molecule type" value="Genomic_DNA"/>
</dbReference>
<accession>A0ABW2Y2G7</accession>
<dbReference type="RefSeq" id="WP_131755926.1">
    <property type="nucleotide sequence ID" value="NZ_CAACUY010000010.1"/>
</dbReference>
<keyword evidence="2" id="KW-1185">Reference proteome</keyword>
<evidence type="ECO:0000313" key="1">
    <source>
        <dbReference type="EMBL" id="MFD0692292.1"/>
    </source>
</evidence>
<comment type="caution">
    <text evidence="1">The sequence shown here is derived from an EMBL/GenBank/DDBJ whole genome shotgun (WGS) entry which is preliminary data.</text>
</comment>